<organism evidence="2 3">
    <name type="scientific">Pseudoscardovia suis</name>
    <dbReference type="NCBI Taxonomy" id="987063"/>
    <lineage>
        <taxon>Bacteria</taxon>
        <taxon>Bacillati</taxon>
        <taxon>Actinomycetota</taxon>
        <taxon>Actinomycetes</taxon>
        <taxon>Bifidobacteriales</taxon>
        <taxon>Bifidobacteriaceae</taxon>
        <taxon>Pseudoscardovia</taxon>
    </lineage>
</organism>
<keyword evidence="3" id="KW-1185">Reference proteome</keyword>
<feature type="compositionally biased region" description="Basic and acidic residues" evidence="1">
    <location>
        <begin position="150"/>
        <end position="164"/>
    </location>
</feature>
<feature type="compositionally biased region" description="Basic and acidic residues" evidence="1">
    <location>
        <begin position="174"/>
        <end position="195"/>
    </location>
</feature>
<dbReference type="EMBL" id="MWWQ01000006">
    <property type="protein sequence ID" value="OZG52024.1"/>
    <property type="molecule type" value="Genomic_DNA"/>
</dbReference>
<evidence type="ECO:0000256" key="1">
    <source>
        <dbReference type="SAM" id="MobiDB-lite"/>
    </source>
</evidence>
<dbReference type="RefSeq" id="WP_094691138.1">
    <property type="nucleotide sequence ID" value="NZ_MWWQ01000006.1"/>
</dbReference>
<evidence type="ECO:0000313" key="3">
    <source>
        <dbReference type="Proteomes" id="UP000216454"/>
    </source>
</evidence>
<feature type="region of interest" description="Disordered" evidence="1">
    <location>
        <begin position="150"/>
        <end position="195"/>
    </location>
</feature>
<dbReference type="OrthoDB" id="3239358at2"/>
<sequence length="195" mass="22188">MTYTIGDMRHMMDDDPKAPLRLSSARLSTVRYVFLVHIEDGIPSAIERAALEYADAILIGWPEEDAPDVVTPPERQYDYISQQFDWGEERIAQFRKWEHDDKTSDMADSLVSIADCIAAIRKAYQPEFLLPTFAEIRRVVEDEWNEDMDRIEAENKEAHPHVASDDAADDDADSDIRSHEDPSHDADPAKGGAER</sequence>
<comment type="caution">
    <text evidence="2">The sequence shown here is derived from an EMBL/GenBank/DDBJ whole genome shotgun (WGS) entry which is preliminary data.</text>
</comment>
<accession>A0A261EYT9</accession>
<proteinExistence type="predicted"/>
<evidence type="ECO:0000313" key="2">
    <source>
        <dbReference type="EMBL" id="OZG52024.1"/>
    </source>
</evidence>
<reference evidence="2 3" key="1">
    <citation type="journal article" date="2017" name="BMC Genomics">
        <title>Comparative genomic and phylogenomic analyses of the Bifidobacteriaceae family.</title>
        <authorList>
            <person name="Lugli G.A."/>
            <person name="Milani C."/>
            <person name="Turroni F."/>
            <person name="Duranti S."/>
            <person name="Mancabelli L."/>
            <person name="Mangifesta M."/>
            <person name="Ferrario C."/>
            <person name="Modesto M."/>
            <person name="Mattarelli P."/>
            <person name="Jiri K."/>
            <person name="van Sinderen D."/>
            <person name="Ventura M."/>
        </authorList>
    </citation>
    <scope>NUCLEOTIDE SEQUENCE [LARGE SCALE GENOMIC DNA]</scope>
    <source>
        <strain evidence="2 3">DSM 24744</strain>
    </source>
</reference>
<gene>
    <name evidence="2" type="ORF">PSSU_0807</name>
</gene>
<dbReference type="AlphaFoldDB" id="A0A261EYT9"/>
<name>A0A261EYT9_9BIFI</name>
<dbReference type="Proteomes" id="UP000216454">
    <property type="component" value="Unassembled WGS sequence"/>
</dbReference>
<protein>
    <submittedName>
        <fullName evidence="2">Phosphoribosylglycinamide synthetase</fullName>
    </submittedName>
</protein>